<keyword evidence="3" id="KW-1185">Reference proteome</keyword>
<gene>
    <name evidence="2" type="ORF">JYP53_16500</name>
</gene>
<dbReference type="Proteomes" id="UP000664344">
    <property type="component" value="Unassembled WGS sequence"/>
</dbReference>
<evidence type="ECO:0000256" key="1">
    <source>
        <dbReference type="SAM" id="MobiDB-lite"/>
    </source>
</evidence>
<name>A0ABS3BI42_9GAMM</name>
<accession>A0ABS3BI42</accession>
<dbReference type="EMBL" id="JAFKDB010000020">
    <property type="protein sequence ID" value="MBN7771510.1"/>
    <property type="molecule type" value="Genomic_DNA"/>
</dbReference>
<proteinExistence type="predicted"/>
<reference evidence="2 3" key="1">
    <citation type="submission" date="2021-02" db="EMBL/GenBank/DDBJ databases">
        <title>PHA producing bacteria isolated from coastal sediment in Guangdong, Shenzhen.</title>
        <authorList>
            <person name="Zheng W."/>
            <person name="Yu S."/>
            <person name="Huang Y."/>
        </authorList>
    </citation>
    <scope>NUCLEOTIDE SEQUENCE [LARGE SCALE GENOMIC DNA]</scope>
    <source>
        <strain evidence="2 3">TN21-5</strain>
    </source>
</reference>
<protein>
    <submittedName>
        <fullName evidence="2">Uncharacterized protein</fullName>
    </submittedName>
</protein>
<feature type="compositionally biased region" description="Low complexity" evidence="1">
    <location>
        <begin position="286"/>
        <end position="295"/>
    </location>
</feature>
<comment type="caution">
    <text evidence="2">The sequence shown here is derived from an EMBL/GenBank/DDBJ whole genome shotgun (WGS) entry which is preliminary data.</text>
</comment>
<feature type="region of interest" description="Disordered" evidence="1">
    <location>
        <begin position="286"/>
        <end position="308"/>
    </location>
</feature>
<evidence type="ECO:0000313" key="2">
    <source>
        <dbReference type="EMBL" id="MBN7771510.1"/>
    </source>
</evidence>
<sequence length="321" mass="34653">MKTLSCKGFSSKDQLVLKSLIDLIIARTSDTWTYSDGDDSDVVIIDTDNLDDHDAVFRHLESRHTVAIEYTSDTTASSRLRLQKPLRAANLISVFNSVEARIANAEADESHTHDTLQPLASQEPTPEILTALDEGQAKYLSISAGDTTCFIDLPGNRYTCRGDLTLPAVLGASDRTVSTTPQVENLATTGEWRPYPALRWLLGTSLSNGELLRGINPNGQFKLHHWPPAEVPRAAPYTLSLCALLSREAGASIEEAGAQSGVARADIIGFINGAYLARAITTPAATKPTGAPVATEADTSAPSKPRGLFGKIRDRLMRKAR</sequence>
<dbReference type="RefSeq" id="WP_156836562.1">
    <property type="nucleotide sequence ID" value="NZ_JAFKDB010000020.1"/>
</dbReference>
<organism evidence="2 3">
    <name type="scientific">Marinobacter daepoensis</name>
    <dbReference type="NCBI Taxonomy" id="262077"/>
    <lineage>
        <taxon>Bacteria</taxon>
        <taxon>Pseudomonadati</taxon>
        <taxon>Pseudomonadota</taxon>
        <taxon>Gammaproteobacteria</taxon>
        <taxon>Pseudomonadales</taxon>
        <taxon>Marinobacteraceae</taxon>
        <taxon>Marinobacter</taxon>
    </lineage>
</organism>
<evidence type="ECO:0000313" key="3">
    <source>
        <dbReference type="Proteomes" id="UP000664344"/>
    </source>
</evidence>